<proteinExistence type="predicted"/>
<name>A0ABD0PSZ0_CIRMR</name>
<organism evidence="2 3">
    <name type="scientific">Cirrhinus mrigala</name>
    <name type="common">Mrigala</name>
    <dbReference type="NCBI Taxonomy" id="683832"/>
    <lineage>
        <taxon>Eukaryota</taxon>
        <taxon>Metazoa</taxon>
        <taxon>Chordata</taxon>
        <taxon>Craniata</taxon>
        <taxon>Vertebrata</taxon>
        <taxon>Euteleostomi</taxon>
        <taxon>Actinopterygii</taxon>
        <taxon>Neopterygii</taxon>
        <taxon>Teleostei</taxon>
        <taxon>Ostariophysi</taxon>
        <taxon>Cypriniformes</taxon>
        <taxon>Cyprinidae</taxon>
        <taxon>Labeoninae</taxon>
        <taxon>Labeonini</taxon>
        <taxon>Cirrhinus</taxon>
    </lineage>
</organism>
<evidence type="ECO:0000256" key="1">
    <source>
        <dbReference type="SAM" id="MobiDB-lite"/>
    </source>
</evidence>
<dbReference type="AlphaFoldDB" id="A0ABD0PSZ0"/>
<accession>A0ABD0PSZ0</accession>
<gene>
    <name evidence="2" type="ORF">M9458_026046</name>
</gene>
<reference evidence="2 3" key="1">
    <citation type="submission" date="2024-05" db="EMBL/GenBank/DDBJ databases">
        <title>Genome sequencing and assembly of Indian major carp, Cirrhinus mrigala (Hamilton, 1822).</title>
        <authorList>
            <person name="Mohindra V."/>
            <person name="Chowdhury L.M."/>
            <person name="Lal K."/>
            <person name="Jena J.K."/>
        </authorList>
    </citation>
    <scope>NUCLEOTIDE SEQUENCE [LARGE SCALE GENOMIC DNA]</scope>
    <source>
        <strain evidence="2">CM1030</strain>
        <tissue evidence="2">Blood</tissue>
    </source>
</reference>
<evidence type="ECO:0000313" key="3">
    <source>
        <dbReference type="Proteomes" id="UP001529510"/>
    </source>
</evidence>
<keyword evidence="3" id="KW-1185">Reference proteome</keyword>
<comment type="caution">
    <text evidence="2">The sequence shown here is derived from an EMBL/GenBank/DDBJ whole genome shotgun (WGS) entry which is preliminary data.</text>
</comment>
<protein>
    <submittedName>
        <fullName evidence="2">Uncharacterized protein</fullName>
    </submittedName>
</protein>
<feature type="region of interest" description="Disordered" evidence="1">
    <location>
        <begin position="1"/>
        <end position="33"/>
    </location>
</feature>
<sequence length="49" mass="5451">LYEEREDGDVVNCQNQRAASPEPSRVSLKSDESMGVPIAFSDKTVPFNH</sequence>
<feature type="non-terminal residue" evidence="2">
    <location>
        <position position="1"/>
    </location>
</feature>
<evidence type="ECO:0000313" key="2">
    <source>
        <dbReference type="EMBL" id="KAL0177152.1"/>
    </source>
</evidence>
<dbReference type="Proteomes" id="UP001529510">
    <property type="component" value="Unassembled WGS sequence"/>
</dbReference>
<dbReference type="EMBL" id="JAMKFB020000013">
    <property type="protein sequence ID" value="KAL0177152.1"/>
    <property type="molecule type" value="Genomic_DNA"/>
</dbReference>
<feature type="non-terminal residue" evidence="2">
    <location>
        <position position="49"/>
    </location>
</feature>